<dbReference type="InterPro" id="IPR001304">
    <property type="entry name" value="C-type_lectin-like"/>
</dbReference>
<dbReference type="AlphaFoldDB" id="A0A9W9Z0I1"/>
<feature type="domain" description="C-type lectin" evidence="1">
    <location>
        <begin position="14"/>
        <end position="100"/>
    </location>
</feature>
<dbReference type="InterPro" id="IPR016186">
    <property type="entry name" value="C-type_lectin-like/link_sf"/>
</dbReference>
<evidence type="ECO:0000259" key="1">
    <source>
        <dbReference type="PROSITE" id="PS50041"/>
    </source>
</evidence>
<protein>
    <recommendedName>
        <fullName evidence="1">C-type lectin domain-containing protein</fullName>
    </recommendedName>
</protein>
<dbReference type="PROSITE" id="PS50041">
    <property type="entry name" value="C_TYPE_LECTIN_2"/>
    <property type="match status" value="1"/>
</dbReference>
<dbReference type="OrthoDB" id="5981808at2759"/>
<name>A0A9W9Z0I1_9CNID</name>
<dbReference type="Pfam" id="PF00059">
    <property type="entry name" value="Lectin_C"/>
    <property type="match status" value="1"/>
</dbReference>
<reference evidence="2" key="1">
    <citation type="submission" date="2023-01" db="EMBL/GenBank/DDBJ databases">
        <title>Genome assembly of the deep-sea coral Lophelia pertusa.</title>
        <authorList>
            <person name="Herrera S."/>
            <person name="Cordes E."/>
        </authorList>
    </citation>
    <scope>NUCLEOTIDE SEQUENCE</scope>
    <source>
        <strain evidence="2">USNM1676648</strain>
        <tissue evidence="2">Polyp</tissue>
    </source>
</reference>
<dbReference type="SUPFAM" id="SSF56436">
    <property type="entry name" value="C-type lectin-like"/>
    <property type="match status" value="1"/>
</dbReference>
<accession>A0A9W9Z0I1</accession>
<dbReference type="InterPro" id="IPR016187">
    <property type="entry name" value="CTDL_fold"/>
</dbReference>
<dbReference type="Proteomes" id="UP001163046">
    <property type="component" value="Unassembled WGS sequence"/>
</dbReference>
<proteinExistence type="predicted"/>
<dbReference type="CDD" id="cd00037">
    <property type="entry name" value="CLECT"/>
    <property type="match status" value="1"/>
</dbReference>
<organism evidence="2 3">
    <name type="scientific">Desmophyllum pertusum</name>
    <dbReference type="NCBI Taxonomy" id="174260"/>
    <lineage>
        <taxon>Eukaryota</taxon>
        <taxon>Metazoa</taxon>
        <taxon>Cnidaria</taxon>
        <taxon>Anthozoa</taxon>
        <taxon>Hexacorallia</taxon>
        <taxon>Scleractinia</taxon>
        <taxon>Caryophylliina</taxon>
        <taxon>Caryophylliidae</taxon>
        <taxon>Desmophyllum</taxon>
    </lineage>
</organism>
<evidence type="ECO:0000313" key="3">
    <source>
        <dbReference type="Proteomes" id="UP001163046"/>
    </source>
</evidence>
<sequence length="116" mass="13784">MAPRTSSHWLPEFSWLHAKGRCEYNNKHLVVLETEREWEFINQEIQTRNGTRYNEWLIGLYRNLTTGNWTWINGKPLTIDKWQKGKPADNDSYTLIAKDWPLGHKGSFNSIREKHS</sequence>
<dbReference type="Gene3D" id="3.10.100.10">
    <property type="entry name" value="Mannose-Binding Protein A, subunit A"/>
    <property type="match status" value="1"/>
</dbReference>
<dbReference type="EMBL" id="MU826847">
    <property type="protein sequence ID" value="KAJ7371453.1"/>
    <property type="molecule type" value="Genomic_DNA"/>
</dbReference>
<evidence type="ECO:0000313" key="2">
    <source>
        <dbReference type="EMBL" id="KAJ7371453.1"/>
    </source>
</evidence>
<gene>
    <name evidence="2" type="ORF">OS493_025924</name>
</gene>
<comment type="caution">
    <text evidence="2">The sequence shown here is derived from an EMBL/GenBank/DDBJ whole genome shotgun (WGS) entry which is preliminary data.</text>
</comment>
<keyword evidence="3" id="KW-1185">Reference proteome</keyword>